<dbReference type="AlphaFoldDB" id="A0A930UVF7"/>
<evidence type="ECO:0000313" key="1">
    <source>
        <dbReference type="EMBL" id="MBF4102939.1"/>
    </source>
</evidence>
<accession>A0A930UVF7</accession>
<gene>
    <name evidence="1" type="ORF">INT80_12045</name>
</gene>
<comment type="caution">
    <text evidence="1">The sequence shown here is derived from an EMBL/GenBank/DDBJ whole genome shotgun (WGS) entry which is preliminary data.</text>
</comment>
<sequence>MSILTGGDQMRRVRRGSLKNFKTLRIRRLMLLKRIQKRKQYIQARHRIRFLKEQE</sequence>
<organism evidence="1">
    <name type="scientific">Gallibacterium anatis</name>
    <dbReference type="NCBI Taxonomy" id="750"/>
    <lineage>
        <taxon>Bacteria</taxon>
        <taxon>Pseudomonadati</taxon>
        <taxon>Pseudomonadota</taxon>
        <taxon>Gammaproteobacteria</taxon>
        <taxon>Pasteurellales</taxon>
        <taxon>Pasteurellaceae</taxon>
        <taxon>Gallibacterium</taxon>
    </lineage>
</organism>
<reference evidence="1" key="1">
    <citation type="submission" date="2020-11" db="EMBL/GenBank/DDBJ databases">
        <title>Gallibacterium anatis 1637, full genome, WGS.</title>
        <authorList>
            <person name="Laishevtcev A.I."/>
            <person name="Yakimova E.A."/>
            <person name="Petkovich D."/>
            <person name="Stepanova T.V."/>
            <person name="Kalendr R.S."/>
            <person name="Rubalsky E.O."/>
            <person name="Zulkarneev E.R."/>
            <person name="Aleshkin A.V."/>
        </authorList>
    </citation>
    <scope>NUCLEOTIDE SEQUENCE</scope>
    <source>
        <strain evidence="1">1637</strain>
    </source>
</reference>
<name>A0A930UVF7_9PAST</name>
<dbReference type="EMBL" id="JADION010000039">
    <property type="protein sequence ID" value="MBF4102939.1"/>
    <property type="molecule type" value="Genomic_DNA"/>
</dbReference>
<proteinExistence type="predicted"/>
<protein>
    <submittedName>
        <fullName evidence="1">Uncharacterized protein</fullName>
    </submittedName>
</protein>